<dbReference type="EMBL" id="KZ819195">
    <property type="protein sequence ID" value="PWY99568.1"/>
    <property type="molecule type" value="Genomic_DNA"/>
</dbReference>
<dbReference type="Proteomes" id="UP000246740">
    <property type="component" value="Unassembled WGS sequence"/>
</dbReference>
<gene>
    <name evidence="1" type="ORF">BCV70DRAFT_120560</name>
</gene>
<evidence type="ECO:0000313" key="2">
    <source>
        <dbReference type="Proteomes" id="UP000246740"/>
    </source>
</evidence>
<protein>
    <submittedName>
        <fullName evidence="1">Uncharacterized protein</fullName>
    </submittedName>
</protein>
<reference evidence="1 2" key="1">
    <citation type="journal article" date="2018" name="Mol. Biol. Evol.">
        <title>Broad Genomic Sampling Reveals a Smut Pathogenic Ancestry of the Fungal Clade Ustilaginomycotina.</title>
        <authorList>
            <person name="Kijpornyongpan T."/>
            <person name="Mondo S.J."/>
            <person name="Barry K."/>
            <person name="Sandor L."/>
            <person name="Lee J."/>
            <person name="Lipzen A."/>
            <person name="Pangilinan J."/>
            <person name="LaButti K."/>
            <person name="Hainaut M."/>
            <person name="Henrissat B."/>
            <person name="Grigoriev I.V."/>
            <person name="Spatafora J.W."/>
            <person name="Aime M.C."/>
        </authorList>
    </citation>
    <scope>NUCLEOTIDE SEQUENCE [LARGE SCALE GENOMIC DNA]</scope>
    <source>
        <strain evidence="1 2">MCA 3645</strain>
    </source>
</reference>
<dbReference type="InParanoid" id="A0A317XQE9"/>
<evidence type="ECO:0000313" key="1">
    <source>
        <dbReference type="EMBL" id="PWY99568.1"/>
    </source>
</evidence>
<dbReference type="AlphaFoldDB" id="A0A317XQE9"/>
<name>A0A317XQE9_9BASI</name>
<proteinExistence type="predicted"/>
<keyword evidence="2" id="KW-1185">Reference proteome</keyword>
<organism evidence="1 2">
    <name type="scientific">Testicularia cyperi</name>
    <dbReference type="NCBI Taxonomy" id="1882483"/>
    <lineage>
        <taxon>Eukaryota</taxon>
        <taxon>Fungi</taxon>
        <taxon>Dikarya</taxon>
        <taxon>Basidiomycota</taxon>
        <taxon>Ustilaginomycotina</taxon>
        <taxon>Ustilaginomycetes</taxon>
        <taxon>Ustilaginales</taxon>
        <taxon>Anthracoideaceae</taxon>
        <taxon>Testicularia</taxon>
    </lineage>
</organism>
<accession>A0A317XQE9</accession>
<sequence length="165" mass="18282">MAEARACSTQYSTDLTRNWRGTPPPQSTVQYSTVQYSTVQYSTVQYSTALHCTERWPLSVPGLTGSLAKRAPELNPVLGTQYSTVLYFTVLVCPQLTFFLFSRSGTCALTWTLCKRPSGLALPCLGSSVRPYVRLSVRLSFCQSTGSARKTAQPSFRTINITVQY</sequence>